<evidence type="ECO:0000313" key="1">
    <source>
        <dbReference type="EMBL" id="KKL78512.1"/>
    </source>
</evidence>
<accession>A0A0F9HTQ2</accession>
<dbReference type="EMBL" id="LAZR01023433">
    <property type="protein sequence ID" value="KKL78512.1"/>
    <property type="molecule type" value="Genomic_DNA"/>
</dbReference>
<organism evidence="1">
    <name type="scientific">marine sediment metagenome</name>
    <dbReference type="NCBI Taxonomy" id="412755"/>
    <lineage>
        <taxon>unclassified sequences</taxon>
        <taxon>metagenomes</taxon>
        <taxon>ecological metagenomes</taxon>
    </lineage>
</organism>
<gene>
    <name evidence="1" type="ORF">LCGC14_2024100</name>
</gene>
<dbReference type="AlphaFoldDB" id="A0A0F9HTQ2"/>
<sequence length="121" mass="14475">MRNQEDILKKVMEKRTTVSNKDPFGLERKEFIEDESSISEKIKTMLDVSKRISLDRMQDVLEMEKKTFNKRIFDLAKQHGFTIDGDYLIVNKETVSDFVDSLEKKFKEWEEIEDDQTYKIE</sequence>
<name>A0A0F9HTQ2_9ZZZZ</name>
<comment type="caution">
    <text evidence="1">The sequence shown here is derived from an EMBL/GenBank/DDBJ whole genome shotgun (WGS) entry which is preliminary data.</text>
</comment>
<reference evidence="1" key="1">
    <citation type="journal article" date="2015" name="Nature">
        <title>Complex archaea that bridge the gap between prokaryotes and eukaryotes.</title>
        <authorList>
            <person name="Spang A."/>
            <person name="Saw J.H."/>
            <person name="Jorgensen S.L."/>
            <person name="Zaremba-Niedzwiedzka K."/>
            <person name="Martijn J."/>
            <person name="Lind A.E."/>
            <person name="van Eijk R."/>
            <person name="Schleper C."/>
            <person name="Guy L."/>
            <person name="Ettema T.J."/>
        </authorList>
    </citation>
    <scope>NUCLEOTIDE SEQUENCE</scope>
</reference>
<proteinExistence type="predicted"/>
<protein>
    <submittedName>
        <fullName evidence="1">Uncharacterized protein</fullName>
    </submittedName>
</protein>